<keyword evidence="5" id="KW-0445">Lipid transport</keyword>
<keyword evidence="3 9" id="KW-1000">Mitochondrion outer membrane</keyword>
<protein>
    <recommendedName>
        <fullName evidence="9">Mitochondrial distribution and morphology protein 12</fullName>
    </recommendedName>
    <alternativeName>
        <fullName evidence="9">Mitochondrial inheritance component MDM12</fullName>
    </alternativeName>
</protein>
<gene>
    <name evidence="9" type="primary">MDM12</name>
    <name evidence="12" type="ORF">MKK02DRAFT_44213</name>
</gene>
<accession>A0AA38H882</accession>
<feature type="compositionally biased region" description="Acidic residues" evidence="10">
    <location>
        <begin position="72"/>
        <end position="88"/>
    </location>
</feature>
<evidence type="ECO:0000256" key="2">
    <source>
        <dbReference type="ARBA" id="ARBA00022448"/>
    </source>
</evidence>
<feature type="region of interest" description="Disordered" evidence="10">
    <location>
        <begin position="185"/>
        <end position="282"/>
    </location>
</feature>
<evidence type="ECO:0000256" key="8">
    <source>
        <dbReference type="ARBA" id="ARBA00023136"/>
    </source>
</evidence>
<dbReference type="GO" id="GO:1990456">
    <property type="term" value="P:mitochondrion-endoplasmic reticulum membrane tethering"/>
    <property type="evidence" value="ECO:0007669"/>
    <property type="project" value="TreeGrafter"/>
</dbReference>
<dbReference type="InterPro" id="IPR031468">
    <property type="entry name" value="SMP_LBD"/>
</dbReference>
<keyword evidence="8 9" id="KW-0472">Membrane</keyword>
<dbReference type="PROSITE" id="PS51847">
    <property type="entry name" value="SMP"/>
    <property type="match status" value="1"/>
</dbReference>
<feature type="domain" description="SMP-LTD" evidence="11">
    <location>
        <begin position="1"/>
        <end position="428"/>
    </location>
</feature>
<dbReference type="GO" id="GO:0008289">
    <property type="term" value="F:lipid binding"/>
    <property type="evidence" value="ECO:0007669"/>
    <property type="project" value="UniProtKB-KW"/>
</dbReference>
<comment type="caution">
    <text evidence="12">The sequence shown here is derived from an EMBL/GenBank/DDBJ whole genome shotgun (WGS) entry which is preliminary data.</text>
</comment>
<dbReference type="HAMAP" id="MF_03104">
    <property type="entry name" value="Mdm12"/>
    <property type="match status" value="1"/>
</dbReference>
<feature type="compositionally biased region" description="Low complexity" evidence="10">
    <location>
        <begin position="219"/>
        <end position="234"/>
    </location>
</feature>
<comment type="similarity">
    <text evidence="9">Belongs to the MDM12 family.</text>
</comment>
<keyword evidence="6" id="KW-0446">Lipid-binding</keyword>
<evidence type="ECO:0000256" key="5">
    <source>
        <dbReference type="ARBA" id="ARBA00023055"/>
    </source>
</evidence>
<comment type="subcellular location">
    <subcellularLocation>
        <location evidence="1">Membrane</location>
    </subcellularLocation>
    <subcellularLocation>
        <location evidence="9">Mitochondrion outer membrane</location>
        <topology evidence="9">Peripheral membrane protein</topology>
        <orientation evidence="9">Cytoplasmic side</orientation>
    </subcellularLocation>
    <subcellularLocation>
        <location evidence="9">Endoplasmic reticulum membrane</location>
        <topology evidence="9">Peripheral membrane protein</topology>
        <orientation evidence="9">Cytoplasmic side</orientation>
    </subcellularLocation>
    <text evidence="9">The ERMES/MDM complex localizes to a few discrete foci (around 10 per single cell), that represent mitochondria-endoplasmic reticulum junctions. These foci are often found next to mtDNA nucleoids.</text>
</comment>
<dbReference type="EMBL" id="JAKWFO010000005">
    <property type="protein sequence ID" value="KAI9635523.1"/>
    <property type="molecule type" value="Genomic_DNA"/>
</dbReference>
<dbReference type="Proteomes" id="UP001164286">
    <property type="component" value="Unassembled WGS sequence"/>
</dbReference>
<evidence type="ECO:0000256" key="7">
    <source>
        <dbReference type="ARBA" id="ARBA00023128"/>
    </source>
</evidence>
<evidence type="ECO:0000256" key="10">
    <source>
        <dbReference type="SAM" id="MobiDB-lite"/>
    </source>
</evidence>
<proteinExistence type="inferred from homology"/>
<dbReference type="InterPro" id="IPR027532">
    <property type="entry name" value="Mdm12"/>
</dbReference>
<keyword evidence="2" id="KW-0813">Transport</keyword>
<dbReference type="GO" id="GO:0045040">
    <property type="term" value="P:protein insertion into mitochondrial outer membrane"/>
    <property type="evidence" value="ECO:0007669"/>
    <property type="project" value="UniProtKB-UniRule"/>
</dbReference>
<reference evidence="12" key="1">
    <citation type="journal article" date="2022" name="G3 (Bethesda)">
        <title>High quality genome of the basidiomycete yeast Dioszegia hungarica PDD-24b-2 isolated from cloud water.</title>
        <authorList>
            <person name="Jarrige D."/>
            <person name="Haridas S."/>
            <person name="Bleykasten-Grosshans C."/>
            <person name="Joly M."/>
            <person name="Nadalig T."/>
            <person name="Sancelme M."/>
            <person name="Vuilleumier S."/>
            <person name="Grigoriev I.V."/>
            <person name="Amato P."/>
            <person name="Bringel F."/>
        </authorList>
    </citation>
    <scope>NUCLEOTIDE SEQUENCE</scope>
    <source>
        <strain evidence="12">PDD-24b-2</strain>
    </source>
</reference>
<evidence type="ECO:0000259" key="11">
    <source>
        <dbReference type="PROSITE" id="PS51847"/>
    </source>
</evidence>
<name>A0AA38H882_9TREE</name>
<dbReference type="GO" id="GO:0015914">
    <property type="term" value="P:phospholipid transport"/>
    <property type="evidence" value="ECO:0007669"/>
    <property type="project" value="TreeGrafter"/>
</dbReference>
<keyword evidence="13" id="KW-1185">Reference proteome</keyword>
<feature type="compositionally biased region" description="Pro residues" evidence="10">
    <location>
        <begin position="257"/>
        <end position="266"/>
    </location>
</feature>
<dbReference type="Pfam" id="PF26544">
    <property type="entry name" value="Mdm12"/>
    <property type="match status" value="1"/>
</dbReference>
<keyword evidence="4 9" id="KW-0256">Endoplasmic reticulum</keyword>
<evidence type="ECO:0000313" key="13">
    <source>
        <dbReference type="Proteomes" id="UP001164286"/>
    </source>
</evidence>
<dbReference type="GO" id="GO:0032865">
    <property type="term" value="C:ERMES complex"/>
    <property type="evidence" value="ECO:0007669"/>
    <property type="project" value="UniProtKB-UniRule"/>
</dbReference>
<comment type="subunit">
    <text evidence="9">Component of the ER-mitochondria encounter structure (ERMES) or MDM complex, composed of MMM1, MDM10, MDM12 and MDM34. A MMM1 homodimer associates with one molecule of MDM12 on each side in a pairwise head-to-tail manner, and the SMP-LTD domains of MMM1 and MDM12 generate a continuous hydrophobic tunnel for phospholipid trafficking.</text>
</comment>
<evidence type="ECO:0000256" key="3">
    <source>
        <dbReference type="ARBA" id="ARBA00022787"/>
    </source>
</evidence>
<evidence type="ECO:0000256" key="9">
    <source>
        <dbReference type="HAMAP-Rule" id="MF_03104"/>
    </source>
</evidence>
<dbReference type="GO" id="GO:0005789">
    <property type="term" value="C:endoplasmic reticulum membrane"/>
    <property type="evidence" value="ECO:0007669"/>
    <property type="project" value="UniProtKB-SubCell"/>
</dbReference>
<dbReference type="PANTHER" id="PTHR28204:SF1">
    <property type="entry name" value="MITOCHONDRIAL DISTRIBUTION AND MORPHOLOGY PROTEIN 12"/>
    <property type="match status" value="1"/>
</dbReference>
<feature type="region of interest" description="Disordered" evidence="10">
    <location>
        <begin position="71"/>
        <end position="150"/>
    </location>
</feature>
<comment type="function">
    <text evidence="9">Component of the ERMES/MDM complex, which serves as a molecular tether to connect the endoplasmic reticulum (ER) and mitochondria. Components of this complex are involved in the control of mitochondrial shape and protein biogenesis, and function in nonvesicular lipid trafficking between the ER and mitochondria. MDM12 is required for the interaction of the ER-resident membrane protein MMM1 and the outer mitochondrial membrane-resident beta-barrel protein MDM10. The MDM12-MMM1 subcomplex functions in the major beta-barrel assembly pathway that is responsible for biogenesis of all mitochondrial outer membrane beta-barrel proteins, and acts in a late step after the SAM complex. The MDM10-MDM12-MMM1 subcomplex further acts in the TOM40-specific pathway after the action of the MDM12-MMM1 complex. Essential for establishing and maintaining the structure of mitochondria and maintenance of mtDNA nucleoids.</text>
</comment>
<evidence type="ECO:0000256" key="1">
    <source>
        <dbReference type="ARBA" id="ARBA00004370"/>
    </source>
</evidence>
<evidence type="ECO:0000256" key="4">
    <source>
        <dbReference type="ARBA" id="ARBA00022824"/>
    </source>
</evidence>
<keyword evidence="7 9" id="KW-0496">Mitochondrion</keyword>
<dbReference type="PANTHER" id="PTHR28204">
    <property type="entry name" value="MITOCHONDRIAL DISTRIBUTION AND MORPHOLOGY PROTEIN 12"/>
    <property type="match status" value="1"/>
</dbReference>
<evidence type="ECO:0000313" key="12">
    <source>
        <dbReference type="EMBL" id="KAI9635523.1"/>
    </source>
</evidence>
<organism evidence="12 13">
    <name type="scientific">Dioszegia hungarica</name>
    <dbReference type="NCBI Taxonomy" id="4972"/>
    <lineage>
        <taxon>Eukaryota</taxon>
        <taxon>Fungi</taxon>
        <taxon>Dikarya</taxon>
        <taxon>Basidiomycota</taxon>
        <taxon>Agaricomycotina</taxon>
        <taxon>Tremellomycetes</taxon>
        <taxon>Tremellales</taxon>
        <taxon>Bulleribasidiaceae</taxon>
        <taxon>Dioszegia</taxon>
    </lineage>
</organism>
<sequence>MSLDIDWSLLTSPCASSSSLSSNLITKLNAHLASTSRPSFIGPISIAAFDFGSAGPSVEIRDVRDVWRAFDEGDEDDDEGDAEGDGYTDGEGAWNGRGTREQSFDSYESDLYKAGGRPRRGSRLDGEIEEEEEEYEMLSPTREEGEDEYYDDEMDENVSVYSGMSPRYGVAAVGVGMGFGLGGGGGGGGGGPSSARLGRRQSYTPQRQHRPFPTSRSISQSLFSPPLPQSSRPLPKQKYRPNRSAATHQQHLHTPPDSLPPSPPARMPGGPRPTSADSASSGVPSLQLHVHIAHASDITLTLLTSLQVNYPSSLFMSLPLKLCVTGLTIDADLVLAYANSGGNDGPAGRKRSGGEKGKVHICITDEDPSSAVPVGQRIIPNVQIESEIGDGDVHVLRNVGKVERFIVEALRKTVVDELVFPNFHTVVL</sequence>
<dbReference type="AlphaFoldDB" id="A0AA38H882"/>
<feature type="compositionally biased region" description="Acidic residues" evidence="10">
    <location>
        <begin position="127"/>
        <end position="136"/>
    </location>
</feature>
<dbReference type="CDD" id="cd21672">
    <property type="entry name" value="SMP_Mdm12"/>
    <property type="match status" value="1"/>
</dbReference>
<evidence type="ECO:0000256" key="6">
    <source>
        <dbReference type="ARBA" id="ARBA00023121"/>
    </source>
</evidence>